<dbReference type="Proteomes" id="UP000000589">
    <property type="component" value="Chromosome 17"/>
</dbReference>
<evidence type="ECO:0000256" key="1">
    <source>
        <dbReference type="ARBA" id="ARBA00006079"/>
    </source>
</evidence>
<dbReference type="CTD" id="105372267"/>
<feature type="domain" description="BZIP" evidence="9">
    <location>
        <begin position="41"/>
        <end position="91"/>
    </location>
</feature>
<keyword evidence="3" id="KW-0238">DNA-binding</keyword>
<evidence type="ECO:0000259" key="9">
    <source>
        <dbReference type="PROSITE" id="PS50217"/>
    </source>
</evidence>
<dbReference type="AGR" id="MGI:3782301"/>
<dbReference type="SUPFAM" id="SSF57959">
    <property type="entry name" value="Leucine zipper domain"/>
    <property type="match status" value="1"/>
</dbReference>
<dbReference type="PROSITE" id="PS00036">
    <property type="entry name" value="BZIP_BASIC"/>
    <property type="match status" value="1"/>
</dbReference>
<name>A0A5F8MPM5_MOUSE</name>
<dbReference type="InParanoid" id="A0A5F8MPM5"/>
<gene>
    <name evidence="10 11" type="primary">Nfilz</name>
    <name evidence="11" type="synonym">Gm4125</name>
</gene>
<dbReference type="GO" id="GO:0003700">
    <property type="term" value="F:DNA-binding transcription factor activity"/>
    <property type="evidence" value="ECO:0007669"/>
    <property type="project" value="InterPro"/>
</dbReference>
<dbReference type="Gene3D" id="1.20.5.170">
    <property type="match status" value="1"/>
</dbReference>
<dbReference type="GeneID" id="100042953"/>
<dbReference type="SMR" id="A0A5F8MPM5"/>
<reference evidence="10" key="3">
    <citation type="submission" date="2025-08" db="UniProtKB">
        <authorList>
            <consortium name="Ensembl"/>
        </authorList>
    </citation>
    <scope>IDENTIFICATION</scope>
    <source>
        <strain evidence="10">C57BL/6J</strain>
    </source>
</reference>
<keyword evidence="2" id="KW-0805">Transcription regulation</keyword>
<reference evidence="10 12" key="2">
    <citation type="journal article" date="2011" name="PLoS Biol.">
        <title>Modernizing reference genome assemblies.</title>
        <authorList>
            <person name="Church D.M."/>
            <person name="Schneider V.A."/>
            <person name="Graves T."/>
            <person name="Auger K."/>
            <person name="Cunningham F."/>
            <person name="Bouk N."/>
            <person name="Chen H.C."/>
            <person name="Agarwala R."/>
            <person name="McLaren W.M."/>
            <person name="Ritchie G.R."/>
            <person name="Albracht D."/>
            <person name="Kremitzki M."/>
            <person name="Rock S."/>
            <person name="Kotkiewicz H."/>
            <person name="Kremitzki C."/>
            <person name="Wollam A."/>
            <person name="Trani L."/>
            <person name="Fulton L."/>
            <person name="Fulton R."/>
            <person name="Matthews L."/>
            <person name="Whitehead S."/>
            <person name="Chow W."/>
            <person name="Torrance J."/>
            <person name="Dunn M."/>
            <person name="Harden G."/>
            <person name="Threadgold G."/>
            <person name="Wood J."/>
            <person name="Collins J."/>
            <person name="Heath P."/>
            <person name="Griffiths G."/>
            <person name="Pelan S."/>
            <person name="Grafham D."/>
            <person name="Eichler E.E."/>
            <person name="Weinstock G."/>
            <person name="Mardis E.R."/>
            <person name="Wilson R.K."/>
            <person name="Howe K."/>
            <person name="Flicek P."/>
            <person name="Hubbard T."/>
        </authorList>
    </citation>
    <scope>NUCLEOTIDE SEQUENCE [LARGE SCALE GENOMIC DNA]</scope>
    <source>
        <strain evidence="10 12">C57BL/6J</strain>
    </source>
</reference>
<dbReference type="InterPro" id="IPR047106">
    <property type="entry name" value="NFIL3-like_bZIP"/>
</dbReference>
<dbReference type="Bgee" id="ENSMUSG00000117495">
    <property type="expression patterns" value="Expressed in zone of skin and 1 other cell type or tissue"/>
</dbReference>
<dbReference type="CDD" id="cd14694">
    <property type="entry name" value="bZIP_NFIL3"/>
    <property type="match status" value="1"/>
</dbReference>
<evidence type="ECO:0000256" key="4">
    <source>
        <dbReference type="ARBA" id="ARBA00023163"/>
    </source>
</evidence>
<keyword evidence="5" id="KW-0539">Nucleus</keyword>
<protein>
    <recommendedName>
        <fullName evidence="7">E4 promoter-binding protein 4</fullName>
    </recommendedName>
</protein>
<dbReference type="PANTHER" id="PTHR15284:SF7">
    <property type="entry name" value="NFIL3 LIKE PROTEIN"/>
    <property type="match status" value="1"/>
</dbReference>
<keyword evidence="4" id="KW-0804">Transcription</keyword>
<dbReference type="STRING" id="10090.ENSMUSP00000159029"/>
<dbReference type="PANTHER" id="PTHR15284">
    <property type="entry name" value="NUCLEAR FACTOR INTERLEUKIN-3-REGULATED PROTEIN"/>
    <property type="match status" value="1"/>
</dbReference>
<keyword evidence="12" id="KW-1185">Reference proteome</keyword>
<comment type="similarity">
    <text evidence="1">Belongs to the bZIP family. NFIL3 subfamily.</text>
</comment>
<dbReference type="GO" id="GO:0005634">
    <property type="term" value="C:nucleus"/>
    <property type="evidence" value="ECO:0000318"/>
    <property type="project" value="GO_Central"/>
</dbReference>
<dbReference type="Pfam" id="PF07716">
    <property type="entry name" value="bZIP_2"/>
    <property type="match status" value="1"/>
</dbReference>
<evidence type="ECO:0000256" key="2">
    <source>
        <dbReference type="ARBA" id="ARBA00023015"/>
    </source>
</evidence>
<feature type="compositionally biased region" description="Low complexity" evidence="8">
    <location>
        <begin position="226"/>
        <end position="247"/>
    </location>
</feature>
<dbReference type="AlphaFoldDB" id="A0A5F8MPM5"/>
<reference evidence="10 12" key="1">
    <citation type="journal article" date="2009" name="PLoS Biol.">
        <title>Lineage-specific biology revealed by a finished genome assembly of the mouse.</title>
        <authorList>
            <consortium name="Mouse Genome Sequencing Consortium"/>
            <person name="Church D.M."/>
            <person name="Goodstadt L."/>
            <person name="Hillier L.W."/>
            <person name="Zody M.C."/>
            <person name="Goldstein S."/>
            <person name="She X."/>
            <person name="Bult C.J."/>
            <person name="Agarwala R."/>
            <person name="Cherry J.L."/>
            <person name="DiCuccio M."/>
            <person name="Hlavina W."/>
            <person name="Kapustin Y."/>
            <person name="Meric P."/>
            <person name="Maglott D."/>
            <person name="Birtle Z."/>
            <person name="Marques A.C."/>
            <person name="Graves T."/>
            <person name="Zhou S."/>
            <person name="Teague B."/>
            <person name="Potamousis K."/>
            <person name="Churas C."/>
            <person name="Place M."/>
            <person name="Herschleb J."/>
            <person name="Runnheim R."/>
            <person name="Forrest D."/>
            <person name="Amos-Landgraf J."/>
            <person name="Schwartz D.C."/>
            <person name="Cheng Z."/>
            <person name="Lindblad-Toh K."/>
            <person name="Eichler E.E."/>
            <person name="Ponting C.P."/>
        </authorList>
    </citation>
    <scope>NUCLEOTIDE SEQUENCE [LARGE SCALE GENOMIC DNA]</scope>
    <source>
        <strain evidence="10 12">C57BL/6J</strain>
    </source>
</reference>
<dbReference type="KEGG" id="mmu:100042953"/>
<accession>A0A5F8MPM5</accession>
<feature type="region of interest" description="Disordered" evidence="8">
    <location>
        <begin position="223"/>
        <end position="278"/>
    </location>
</feature>
<dbReference type="MGI" id="MGI:3782301">
    <property type="gene designation" value="Nfilz"/>
</dbReference>
<dbReference type="SMART" id="SM00338">
    <property type="entry name" value="BRLZ"/>
    <property type="match status" value="1"/>
</dbReference>
<reference evidence="10" key="4">
    <citation type="submission" date="2025-09" db="UniProtKB">
        <authorList>
            <consortium name="Ensembl"/>
        </authorList>
    </citation>
    <scope>IDENTIFICATION</scope>
    <source>
        <strain evidence="10">C57BL/6J</strain>
    </source>
</reference>
<dbReference type="VEuPathDB" id="HostDB:ENSMUSG00000117495"/>
<evidence type="ECO:0000256" key="5">
    <source>
        <dbReference type="ARBA" id="ARBA00023242"/>
    </source>
</evidence>
<comment type="function">
    <text evidence="6">Acts as a transcriptional regulator that recognizes and binds to the sequence 5'-[GA]TTA[CT]GTAA[CT]-3', a sequence present in many cellular and viral promoters. Represses transcription from promoters with activating transcription factor (ATF) sites. Represses promoter activity in osteoblasts. Represses transcriptional activity of PER1. Represses transcriptional activity of PER2 via the B-site on the promoter. Activates transcription from the interleukin-3 promoter in T-cells. Competes for the same consensus-binding site with PAR DNA-binding factors (DBP, HLF and TEF). Component of the circadian clock that acts as a negative regulator for the circadian expression of PER2 oscillation in the cell-autonomous core clock. Protects pro-B cells from programmed cell death. Represses the transcription of CYP2A5. Positively regulates the expression and activity of CES2 by antagonizing the repressive action of NR1D1 on CES2. Required for the development of natural killer cell precursors.</text>
</comment>
<dbReference type="OrthoDB" id="6151507at2759"/>
<dbReference type="InterPro" id="IPR046347">
    <property type="entry name" value="bZIP_sf"/>
</dbReference>
<dbReference type="GO" id="GO:0007623">
    <property type="term" value="P:circadian rhythm"/>
    <property type="evidence" value="ECO:0000318"/>
    <property type="project" value="GO_Central"/>
</dbReference>
<evidence type="ECO:0000313" key="11">
    <source>
        <dbReference type="MGI" id="MGI:3782301"/>
    </source>
</evidence>
<evidence type="ECO:0000256" key="6">
    <source>
        <dbReference type="ARBA" id="ARBA00054316"/>
    </source>
</evidence>
<dbReference type="GO" id="GO:0006355">
    <property type="term" value="P:regulation of DNA-templated transcription"/>
    <property type="evidence" value="ECO:0000318"/>
    <property type="project" value="GO_Central"/>
</dbReference>
<dbReference type="Ensembl" id="ENSMUST00000234517.3">
    <property type="protein sequence ID" value="ENSMUSP00000159029.2"/>
    <property type="gene ID" value="ENSMUSG00000117495.3"/>
</dbReference>
<proteinExistence type="inferred from homology"/>
<evidence type="ECO:0000313" key="12">
    <source>
        <dbReference type="Proteomes" id="UP000000589"/>
    </source>
</evidence>
<sequence>MNVDGLSLPNISQSPSKVLWGTRRGLTTRRQREFMPEEKKDTVYWEKRRKNNEAAKRSREKRRLNDVAIEGRLAMLLEENAILRAELQALKLQFGLLPSMCGPRMLPLQAMLWKSSWTGESHPGADSFLPLPGGHGCLFKPYAVDSGIPGCSGCLVAQGWPGLTDSPRFLEESQPLPHRIVDRTFHTAFPAAVFGCHFLDRHVGTRPELKTCCGLWSPIPTGSHAPGSSGISMTSSESSMEFSPGISCPVSDDRSEGRAKTSLPHKLRIKSQASRGSC</sequence>
<evidence type="ECO:0000256" key="3">
    <source>
        <dbReference type="ARBA" id="ARBA00023125"/>
    </source>
</evidence>
<organism evidence="10 12">
    <name type="scientific">Mus musculus</name>
    <name type="common">Mouse</name>
    <dbReference type="NCBI Taxonomy" id="10090"/>
    <lineage>
        <taxon>Eukaryota</taxon>
        <taxon>Metazoa</taxon>
        <taxon>Chordata</taxon>
        <taxon>Craniata</taxon>
        <taxon>Vertebrata</taxon>
        <taxon>Euteleostomi</taxon>
        <taxon>Mammalia</taxon>
        <taxon>Eutheria</taxon>
        <taxon>Euarchontoglires</taxon>
        <taxon>Glires</taxon>
        <taxon>Rodentia</taxon>
        <taxon>Myomorpha</taxon>
        <taxon>Muroidea</taxon>
        <taxon>Muridae</taxon>
        <taxon>Murinae</taxon>
        <taxon>Mus</taxon>
        <taxon>Mus</taxon>
    </lineage>
</organism>
<dbReference type="GO" id="GO:0003677">
    <property type="term" value="F:DNA binding"/>
    <property type="evidence" value="ECO:0007669"/>
    <property type="project" value="UniProtKB-KW"/>
</dbReference>
<dbReference type="InterPro" id="IPR004827">
    <property type="entry name" value="bZIP"/>
</dbReference>
<evidence type="ECO:0000256" key="7">
    <source>
        <dbReference type="ARBA" id="ARBA00083816"/>
    </source>
</evidence>
<dbReference type="OMA" id="CHLLDGH"/>
<dbReference type="FunFam" id="1.20.5.170:FF:000025">
    <property type="entry name" value="nuclear factor interleukin-3-regulated protein-like"/>
    <property type="match status" value="1"/>
</dbReference>
<dbReference type="PROSITE" id="PS50217">
    <property type="entry name" value="BZIP"/>
    <property type="match status" value="1"/>
</dbReference>
<evidence type="ECO:0000313" key="10">
    <source>
        <dbReference type="Ensembl" id="ENSMUSP00000159029.2"/>
    </source>
</evidence>
<dbReference type="RefSeq" id="NP_001388168.1">
    <property type="nucleotide sequence ID" value="NM_001401239.1"/>
</dbReference>
<evidence type="ECO:0000256" key="8">
    <source>
        <dbReference type="SAM" id="MobiDB-lite"/>
    </source>
</evidence>
<dbReference type="GeneTree" id="ENSGT00940000164108"/>
<dbReference type="InterPro" id="IPR047229">
    <property type="entry name" value="NFIL3-like"/>
</dbReference>